<evidence type="ECO:0000313" key="2">
    <source>
        <dbReference type="Proteomes" id="UP000265520"/>
    </source>
</evidence>
<feature type="non-terminal residue" evidence="1">
    <location>
        <position position="1"/>
    </location>
</feature>
<protein>
    <submittedName>
        <fullName evidence="1">Uncharacterized protein</fullName>
    </submittedName>
</protein>
<dbReference type="EMBL" id="LXQA010432575">
    <property type="protein sequence ID" value="MCI51488.1"/>
    <property type="molecule type" value="Genomic_DNA"/>
</dbReference>
<proteinExistence type="predicted"/>
<keyword evidence="2" id="KW-1185">Reference proteome</keyword>
<evidence type="ECO:0000313" key="1">
    <source>
        <dbReference type="EMBL" id="MCI51488.1"/>
    </source>
</evidence>
<dbReference type="Proteomes" id="UP000265520">
    <property type="component" value="Unassembled WGS sequence"/>
</dbReference>
<sequence>KSSFILYPAWRAGVLARGAMHQACFDFACCGLRAAQLLWRAAQPRVYILAV</sequence>
<reference evidence="1 2" key="1">
    <citation type="journal article" date="2018" name="Front. Plant Sci.">
        <title>Red Clover (Trifolium pratense) and Zigzag Clover (T. medium) - A Picture of Genomic Similarities and Differences.</title>
        <authorList>
            <person name="Dluhosova J."/>
            <person name="Istvanek J."/>
            <person name="Nedelnik J."/>
            <person name="Repkova J."/>
        </authorList>
    </citation>
    <scope>NUCLEOTIDE SEQUENCE [LARGE SCALE GENOMIC DNA]</scope>
    <source>
        <strain evidence="2">cv. 10/8</strain>
        <tissue evidence="1">Leaf</tissue>
    </source>
</reference>
<comment type="caution">
    <text evidence="1">The sequence shown here is derived from an EMBL/GenBank/DDBJ whole genome shotgun (WGS) entry which is preliminary data.</text>
</comment>
<organism evidence="1 2">
    <name type="scientific">Trifolium medium</name>
    <dbReference type="NCBI Taxonomy" id="97028"/>
    <lineage>
        <taxon>Eukaryota</taxon>
        <taxon>Viridiplantae</taxon>
        <taxon>Streptophyta</taxon>
        <taxon>Embryophyta</taxon>
        <taxon>Tracheophyta</taxon>
        <taxon>Spermatophyta</taxon>
        <taxon>Magnoliopsida</taxon>
        <taxon>eudicotyledons</taxon>
        <taxon>Gunneridae</taxon>
        <taxon>Pentapetalae</taxon>
        <taxon>rosids</taxon>
        <taxon>fabids</taxon>
        <taxon>Fabales</taxon>
        <taxon>Fabaceae</taxon>
        <taxon>Papilionoideae</taxon>
        <taxon>50 kb inversion clade</taxon>
        <taxon>NPAAA clade</taxon>
        <taxon>Hologalegina</taxon>
        <taxon>IRL clade</taxon>
        <taxon>Trifolieae</taxon>
        <taxon>Trifolium</taxon>
    </lineage>
</organism>
<accession>A0A392SRK4</accession>
<dbReference type="AlphaFoldDB" id="A0A392SRK4"/>
<name>A0A392SRK4_9FABA</name>